<evidence type="ECO:0000313" key="2">
    <source>
        <dbReference type="Proteomes" id="UP000000768"/>
    </source>
</evidence>
<dbReference type="Proteomes" id="UP000000768">
    <property type="component" value="Chromosome 3"/>
</dbReference>
<dbReference type="Gramene" id="OQU87730">
    <property type="protein sequence ID" value="OQU87730"/>
    <property type="gene ID" value="SORBI_3003G330350"/>
</dbReference>
<dbReference type="EMBL" id="CM000762">
    <property type="protein sequence ID" value="OQU87730.1"/>
    <property type="molecule type" value="Genomic_DNA"/>
</dbReference>
<accession>A0A1W0W009</accession>
<evidence type="ECO:0000313" key="1">
    <source>
        <dbReference type="EMBL" id="OQU87730.1"/>
    </source>
</evidence>
<sequence>MERQWLELEALAILFPYPKTVIPKSLNSISSHVQTVFYMYILVPKIFNLLNPKTVPHSTEALHLRDTAENHIRTSRQLMDTLKS</sequence>
<reference evidence="2" key="2">
    <citation type="journal article" date="2018" name="Plant J.">
        <title>The Sorghum bicolor reference genome: improved assembly, gene annotations, a transcriptome atlas, and signatures of genome organization.</title>
        <authorList>
            <person name="McCormick R.F."/>
            <person name="Truong S.K."/>
            <person name="Sreedasyam A."/>
            <person name="Jenkins J."/>
            <person name="Shu S."/>
            <person name="Sims D."/>
            <person name="Kennedy M."/>
            <person name="Amirebrahimi M."/>
            <person name="Weers B.D."/>
            <person name="McKinley B."/>
            <person name="Mattison A."/>
            <person name="Morishige D.T."/>
            <person name="Grimwood J."/>
            <person name="Schmutz J."/>
            <person name="Mullet J.E."/>
        </authorList>
    </citation>
    <scope>NUCLEOTIDE SEQUENCE [LARGE SCALE GENOMIC DNA]</scope>
    <source>
        <strain evidence="2">cv. BTx623</strain>
    </source>
</reference>
<keyword evidence="2" id="KW-1185">Reference proteome</keyword>
<name>A0A1W0W009_SORBI</name>
<dbReference type="InParanoid" id="A0A1W0W009"/>
<organism evidence="1 2">
    <name type="scientific">Sorghum bicolor</name>
    <name type="common">Sorghum</name>
    <name type="synonym">Sorghum vulgare</name>
    <dbReference type="NCBI Taxonomy" id="4558"/>
    <lineage>
        <taxon>Eukaryota</taxon>
        <taxon>Viridiplantae</taxon>
        <taxon>Streptophyta</taxon>
        <taxon>Embryophyta</taxon>
        <taxon>Tracheophyta</taxon>
        <taxon>Spermatophyta</taxon>
        <taxon>Magnoliopsida</taxon>
        <taxon>Liliopsida</taxon>
        <taxon>Poales</taxon>
        <taxon>Poaceae</taxon>
        <taxon>PACMAD clade</taxon>
        <taxon>Panicoideae</taxon>
        <taxon>Andropogonodae</taxon>
        <taxon>Andropogoneae</taxon>
        <taxon>Sorghinae</taxon>
        <taxon>Sorghum</taxon>
    </lineage>
</organism>
<gene>
    <name evidence="1" type="ORF">SORBI_3003G330350</name>
</gene>
<dbReference type="AlphaFoldDB" id="A0A1W0W009"/>
<reference evidence="1 2" key="1">
    <citation type="journal article" date="2009" name="Nature">
        <title>The Sorghum bicolor genome and the diversification of grasses.</title>
        <authorList>
            <person name="Paterson A.H."/>
            <person name="Bowers J.E."/>
            <person name="Bruggmann R."/>
            <person name="Dubchak I."/>
            <person name="Grimwood J."/>
            <person name="Gundlach H."/>
            <person name="Haberer G."/>
            <person name="Hellsten U."/>
            <person name="Mitros T."/>
            <person name="Poliakov A."/>
            <person name="Schmutz J."/>
            <person name="Spannagl M."/>
            <person name="Tang H."/>
            <person name="Wang X."/>
            <person name="Wicker T."/>
            <person name="Bharti A.K."/>
            <person name="Chapman J."/>
            <person name="Feltus F.A."/>
            <person name="Gowik U."/>
            <person name="Grigoriev I.V."/>
            <person name="Lyons E."/>
            <person name="Maher C.A."/>
            <person name="Martis M."/>
            <person name="Narechania A."/>
            <person name="Otillar R.P."/>
            <person name="Penning B.W."/>
            <person name="Salamov A.A."/>
            <person name="Wang Y."/>
            <person name="Zhang L."/>
            <person name="Carpita N.C."/>
            <person name="Freeling M."/>
            <person name="Gingle A.R."/>
            <person name="Hash C.T."/>
            <person name="Keller B."/>
            <person name="Klein P."/>
            <person name="Kresovich S."/>
            <person name="McCann M.C."/>
            <person name="Ming R."/>
            <person name="Peterson D.G."/>
            <person name="Mehboob-ur-Rahman"/>
            <person name="Ware D."/>
            <person name="Westhoff P."/>
            <person name="Mayer K.F."/>
            <person name="Messing J."/>
            <person name="Rokhsar D.S."/>
        </authorList>
    </citation>
    <scope>NUCLEOTIDE SEQUENCE [LARGE SCALE GENOMIC DNA]</scope>
    <source>
        <strain evidence="2">cv. BTx623</strain>
    </source>
</reference>
<proteinExistence type="predicted"/>
<protein>
    <submittedName>
        <fullName evidence="1">Uncharacterized protein</fullName>
    </submittedName>
</protein>